<gene>
    <name evidence="2" type="ORF">J0M35_18525</name>
</gene>
<dbReference type="Proteomes" id="UP000664277">
    <property type="component" value="Unassembled WGS sequence"/>
</dbReference>
<reference evidence="2" key="1">
    <citation type="submission" date="2021-02" db="EMBL/GenBank/DDBJ databases">
        <title>Genome-Resolved Metagenomics of a Microbial Community Performing Photosynthetic Biological Nutrient Removal.</title>
        <authorList>
            <person name="Mcdaniel E.A."/>
        </authorList>
    </citation>
    <scope>NUCLEOTIDE SEQUENCE</scope>
    <source>
        <strain evidence="2">UWPOB_OBS1</strain>
    </source>
</reference>
<feature type="domain" description="Rhodanese" evidence="1">
    <location>
        <begin position="82"/>
        <end position="167"/>
    </location>
</feature>
<dbReference type="SUPFAM" id="SSF52821">
    <property type="entry name" value="Rhodanese/Cell cycle control phosphatase"/>
    <property type="match status" value="1"/>
</dbReference>
<proteinExistence type="predicted"/>
<accession>A0A8J7PAC6</accession>
<evidence type="ECO:0000313" key="3">
    <source>
        <dbReference type="Proteomes" id="UP000664277"/>
    </source>
</evidence>
<evidence type="ECO:0000313" key="2">
    <source>
        <dbReference type="EMBL" id="MBN8662371.1"/>
    </source>
</evidence>
<dbReference type="PROSITE" id="PS50206">
    <property type="entry name" value="RHODANESE_3"/>
    <property type="match status" value="1"/>
</dbReference>
<protein>
    <recommendedName>
        <fullName evidence="1">Rhodanese domain-containing protein</fullName>
    </recommendedName>
</protein>
<dbReference type="EMBL" id="JAFLCK010000037">
    <property type="protein sequence ID" value="MBN8662371.1"/>
    <property type="molecule type" value="Genomic_DNA"/>
</dbReference>
<dbReference type="Gene3D" id="3.40.250.10">
    <property type="entry name" value="Rhodanese-like domain"/>
    <property type="match status" value="1"/>
</dbReference>
<organism evidence="2 3">
    <name type="scientific">Candidatus Obscuribacter phosphatis</name>
    <dbReference type="NCBI Taxonomy" id="1906157"/>
    <lineage>
        <taxon>Bacteria</taxon>
        <taxon>Bacillati</taxon>
        <taxon>Candidatus Melainabacteria</taxon>
        <taxon>Candidatus Obscuribacterales</taxon>
        <taxon>Candidatus Obscuribacteraceae</taxon>
        <taxon>Candidatus Obscuribacter</taxon>
    </lineage>
</organism>
<dbReference type="InterPro" id="IPR036873">
    <property type="entry name" value="Rhodanese-like_dom_sf"/>
</dbReference>
<dbReference type="InterPro" id="IPR001763">
    <property type="entry name" value="Rhodanese-like_dom"/>
</dbReference>
<dbReference type="Pfam" id="PF00581">
    <property type="entry name" value="Rhodanese"/>
    <property type="match status" value="1"/>
</dbReference>
<dbReference type="CDD" id="cd00158">
    <property type="entry name" value="RHOD"/>
    <property type="match status" value="1"/>
</dbReference>
<sequence>MQKTKKEKSFPISILCSAFPWILTAVLNLNPALTCSAEPAAQKTKEAVQPNLIPFEVLKRSTAGIDLKNHSLTLKEMDRYWDKKNVYIIDLRSESDFKRGHFKGAIHLGADIDEKKLAKLIPNKDAVLITYCNNSLYPTRMISLTHSCLPQFITLGYKNVYTLEPIWRGASSMPDISKNEHWDVP</sequence>
<dbReference type="AlphaFoldDB" id="A0A8J7PAC6"/>
<comment type="caution">
    <text evidence="2">The sequence shown here is derived from an EMBL/GenBank/DDBJ whole genome shotgun (WGS) entry which is preliminary data.</text>
</comment>
<name>A0A8J7PAC6_9BACT</name>
<evidence type="ECO:0000259" key="1">
    <source>
        <dbReference type="PROSITE" id="PS50206"/>
    </source>
</evidence>